<protein>
    <recommendedName>
        <fullName evidence="4">NIF system FeS cluster assembly NifU C-terminal domain-containing protein</fullName>
    </recommendedName>
</protein>
<dbReference type="OrthoDB" id="9798220at2"/>
<evidence type="ECO:0008006" key="4">
    <source>
        <dbReference type="Google" id="ProtNLM"/>
    </source>
</evidence>
<accession>A0A4D4J1A6</accession>
<dbReference type="Proteomes" id="UP000298860">
    <property type="component" value="Unassembled WGS sequence"/>
</dbReference>
<name>A0A4D4J1A6_9PSEU</name>
<feature type="region of interest" description="Disordered" evidence="1">
    <location>
        <begin position="167"/>
        <end position="189"/>
    </location>
</feature>
<dbReference type="AlphaFoldDB" id="A0A4D4J1A6"/>
<proteinExistence type="predicted"/>
<reference evidence="3" key="1">
    <citation type="submission" date="2019-04" db="EMBL/GenBank/DDBJ databases">
        <title>Draft genome sequence of Pseudonocardiaceae bacterium SL3-2-4.</title>
        <authorList>
            <person name="Ningsih F."/>
            <person name="Yokota A."/>
            <person name="Sakai Y."/>
            <person name="Nanatani K."/>
            <person name="Yabe S."/>
            <person name="Oetari A."/>
            <person name="Sjamsuridzal W."/>
        </authorList>
    </citation>
    <scope>NUCLEOTIDE SEQUENCE [LARGE SCALE GENOMIC DNA]</scope>
    <source>
        <strain evidence="3">SL3-2-4</strain>
    </source>
</reference>
<gene>
    <name evidence="2" type="ORF">GTS_00620</name>
</gene>
<comment type="caution">
    <text evidence="2">The sequence shown here is derived from an EMBL/GenBank/DDBJ whole genome shotgun (WGS) entry which is preliminary data.</text>
</comment>
<sequence length="189" mass="19903">MWEQREVHDRVGHAEAALADLESWQDSPGGAAGLAAVRELVALYGEALDRIVRHLTRANPELPHELAADELVGHLLLVHDLHPVDVASRVRQALDRLPAPHTTAELLAVEDDLVRVRVTAAGCGSSADGLREAVDVAVRAAAPEIETVDVTVTAPATTAFVPLDALTAGAGRGRDGGDPGQVEPAPRAW</sequence>
<keyword evidence="3" id="KW-1185">Reference proteome</keyword>
<evidence type="ECO:0000313" key="3">
    <source>
        <dbReference type="Proteomes" id="UP000298860"/>
    </source>
</evidence>
<evidence type="ECO:0000256" key="1">
    <source>
        <dbReference type="SAM" id="MobiDB-lite"/>
    </source>
</evidence>
<dbReference type="RefSeq" id="WP_137811659.1">
    <property type="nucleotide sequence ID" value="NZ_BJFL01000001.1"/>
</dbReference>
<organism evidence="2 3">
    <name type="scientific">Gandjariella thermophila</name>
    <dbReference type="NCBI Taxonomy" id="1931992"/>
    <lineage>
        <taxon>Bacteria</taxon>
        <taxon>Bacillati</taxon>
        <taxon>Actinomycetota</taxon>
        <taxon>Actinomycetes</taxon>
        <taxon>Pseudonocardiales</taxon>
        <taxon>Pseudonocardiaceae</taxon>
        <taxon>Gandjariella</taxon>
    </lineage>
</organism>
<evidence type="ECO:0000313" key="2">
    <source>
        <dbReference type="EMBL" id="GDY28429.1"/>
    </source>
</evidence>
<dbReference type="EMBL" id="BJFL01000001">
    <property type="protein sequence ID" value="GDY28429.1"/>
    <property type="molecule type" value="Genomic_DNA"/>
</dbReference>